<dbReference type="HOGENOM" id="CLU_2289392_0_0_5"/>
<geneLocation type="plasmid" evidence="2 3">
    <name>pSmeSM11d</name>
</geneLocation>
<protein>
    <submittedName>
        <fullName evidence="2">Uncharacterized protein</fullName>
    </submittedName>
</protein>
<name>F7XK14_SINMM</name>
<organism evidence="2 3">
    <name type="scientific">Sinorhizobium meliloti (strain SM11)</name>
    <dbReference type="NCBI Taxonomy" id="707241"/>
    <lineage>
        <taxon>Bacteria</taxon>
        <taxon>Pseudomonadati</taxon>
        <taxon>Pseudomonadota</taxon>
        <taxon>Alphaproteobacteria</taxon>
        <taxon>Hyphomicrobiales</taxon>
        <taxon>Rhizobiaceae</taxon>
        <taxon>Sinorhizobium/Ensifer group</taxon>
        <taxon>Sinorhizobium</taxon>
    </lineage>
</organism>
<evidence type="ECO:0000313" key="3">
    <source>
        <dbReference type="Proteomes" id="UP000009045"/>
    </source>
</evidence>
<sequence length="101" mass="11191">MRVVRQWTSSIDLQTKHHGDPGKGDEKANLPLAAIFPFLRRHDPDQVQGSGSTPSQHRLVLPSECAIYAAVAERCQRARAKACKTYLLGQPAKIYPQIGKL</sequence>
<evidence type="ECO:0000313" key="2">
    <source>
        <dbReference type="EMBL" id="AEH83342.1"/>
    </source>
</evidence>
<feature type="compositionally biased region" description="Polar residues" evidence="1">
    <location>
        <begin position="1"/>
        <end position="13"/>
    </location>
</feature>
<keyword evidence="2" id="KW-0614">Plasmid</keyword>
<dbReference type="KEGG" id="smx:SM11_pD0510"/>
<dbReference type="Proteomes" id="UP000009045">
    <property type="component" value="Plasmid pSmeSM11d"/>
</dbReference>
<proteinExistence type="predicted"/>
<gene>
    <name evidence="2" type="ordered locus">SM11_pD0510</name>
</gene>
<feature type="region of interest" description="Disordered" evidence="1">
    <location>
        <begin position="1"/>
        <end position="28"/>
    </location>
</feature>
<evidence type="ECO:0000256" key="1">
    <source>
        <dbReference type="SAM" id="MobiDB-lite"/>
    </source>
</evidence>
<reference evidence="2 3" key="1">
    <citation type="journal article" date="2011" name="J. Biotechnol.">
        <title>The complete genome sequence of the dominant Sinorhizobium meliloti field isolate SM11 extends the S. meliloti pan-genome.</title>
        <authorList>
            <person name="Schneiker-Bekel S."/>
            <person name="Wibberg D."/>
            <person name="Bekel T."/>
            <person name="Blom J."/>
            <person name="Linke B."/>
            <person name="Neuweger H."/>
            <person name="Stiens M."/>
            <person name="Vorholter F.J."/>
            <person name="Weidner S."/>
            <person name="Goesmann A."/>
            <person name="Puhler A."/>
            <person name="Schluter A."/>
        </authorList>
    </citation>
    <scope>NUCLEOTIDE SEQUENCE [LARGE SCALE GENOMIC DNA]</scope>
    <source>
        <strain evidence="2 3">SM11</strain>
        <plasmid evidence="3">pSmeSM11d</plasmid>
    </source>
</reference>
<dbReference type="EMBL" id="CP001832">
    <property type="protein sequence ID" value="AEH83342.1"/>
    <property type="molecule type" value="Genomic_DNA"/>
</dbReference>
<feature type="compositionally biased region" description="Basic and acidic residues" evidence="1">
    <location>
        <begin position="14"/>
        <end position="28"/>
    </location>
</feature>
<dbReference type="AlphaFoldDB" id="F7XK14"/>
<accession>F7XK14</accession>